<comment type="caution">
    <text evidence="1">The sequence shown here is derived from an EMBL/GenBank/DDBJ whole genome shotgun (WGS) entry which is preliminary data.</text>
</comment>
<organism evidence="1 2">
    <name type="scientific">Microbulbifer halophilus</name>
    <dbReference type="NCBI Taxonomy" id="453963"/>
    <lineage>
        <taxon>Bacteria</taxon>
        <taxon>Pseudomonadati</taxon>
        <taxon>Pseudomonadota</taxon>
        <taxon>Gammaproteobacteria</taxon>
        <taxon>Cellvibrionales</taxon>
        <taxon>Microbulbiferaceae</taxon>
        <taxon>Microbulbifer</taxon>
    </lineage>
</organism>
<name>A0ABW5EFZ7_9GAMM</name>
<dbReference type="EMBL" id="JBHUJD010000052">
    <property type="protein sequence ID" value="MFD2312536.1"/>
    <property type="molecule type" value="Genomic_DNA"/>
</dbReference>
<proteinExistence type="predicted"/>
<dbReference type="RefSeq" id="WP_265723636.1">
    <property type="nucleotide sequence ID" value="NZ_JAPIVK010000067.1"/>
</dbReference>
<dbReference type="Proteomes" id="UP001597425">
    <property type="component" value="Unassembled WGS sequence"/>
</dbReference>
<evidence type="ECO:0000313" key="1">
    <source>
        <dbReference type="EMBL" id="MFD2312536.1"/>
    </source>
</evidence>
<reference evidence="2" key="1">
    <citation type="journal article" date="2019" name="Int. J. Syst. Evol. Microbiol.">
        <title>The Global Catalogue of Microorganisms (GCM) 10K type strain sequencing project: providing services to taxonomists for standard genome sequencing and annotation.</title>
        <authorList>
            <consortium name="The Broad Institute Genomics Platform"/>
            <consortium name="The Broad Institute Genome Sequencing Center for Infectious Disease"/>
            <person name="Wu L."/>
            <person name="Ma J."/>
        </authorList>
    </citation>
    <scope>NUCLEOTIDE SEQUENCE [LARGE SCALE GENOMIC DNA]</scope>
    <source>
        <strain evidence="2">KCTC 12848</strain>
    </source>
</reference>
<sequence>MFMIGEDEFGIDESKTEVRHSKSWLGARLDVNVCGSNAQLSSLNEIGKWDWALYPPELYIRRLKLPRFGKAKYTDAQLGRVECAVYMMEHNPIVKLQISSQKSGLLNISGTVEIVGELMQFKVVLPSHKSSCSSFRP</sequence>
<gene>
    <name evidence="1" type="ORF">ACFSKX_19130</name>
</gene>
<keyword evidence="2" id="KW-1185">Reference proteome</keyword>
<protein>
    <submittedName>
        <fullName evidence="1">Uncharacterized protein</fullName>
    </submittedName>
</protein>
<accession>A0ABW5EFZ7</accession>
<evidence type="ECO:0000313" key="2">
    <source>
        <dbReference type="Proteomes" id="UP001597425"/>
    </source>
</evidence>